<dbReference type="EMBL" id="AZIM01001126">
    <property type="protein sequence ID" value="ETE67989.1"/>
    <property type="molecule type" value="Genomic_DNA"/>
</dbReference>
<accession>V8P0H9</accession>
<evidence type="ECO:0000313" key="1">
    <source>
        <dbReference type="EMBL" id="ETE67989.1"/>
    </source>
</evidence>
<gene>
    <name evidence="1" type="ORF">L345_06215</name>
</gene>
<comment type="caution">
    <text evidence="1">The sequence shown here is derived from an EMBL/GenBank/DDBJ whole genome shotgun (WGS) entry which is preliminary data.</text>
</comment>
<proteinExistence type="predicted"/>
<sequence length="135" mass="15354">MASSQMAKQATEARLAVRQDRDFMGQTKAKKRSMLIPVISRMEQYMLHIKVEAANWHIIDPKTQLCPLKRGSMSVVCSVISKGTTPAIDTSQMATQTTEARLRVRQDRDCIGYTTAKKRSMLITVISRMEQYMLQ</sequence>
<name>V8P0H9_OPHHA</name>
<dbReference type="AlphaFoldDB" id="V8P0H9"/>
<reference evidence="1 2" key="1">
    <citation type="journal article" date="2013" name="Proc. Natl. Acad. Sci. U.S.A.">
        <title>The king cobra genome reveals dynamic gene evolution and adaptation in the snake venom system.</title>
        <authorList>
            <person name="Vonk F.J."/>
            <person name="Casewell N.R."/>
            <person name="Henkel C.V."/>
            <person name="Heimberg A.M."/>
            <person name="Jansen H.J."/>
            <person name="McCleary R.J."/>
            <person name="Kerkkamp H.M."/>
            <person name="Vos R.A."/>
            <person name="Guerreiro I."/>
            <person name="Calvete J.J."/>
            <person name="Wuster W."/>
            <person name="Woods A.E."/>
            <person name="Logan J.M."/>
            <person name="Harrison R.A."/>
            <person name="Castoe T.A."/>
            <person name="de Koning A.P."/>
            <person name="Pollock D.D."/>
            <person name="Yandell M."/>
            <person name="Calderon D."/>
            <person name="Renjifo C."/>
            <person name="Currier R.B."/>
            <person name="Salgado D."/>
            <person name="Pla D."/>
            <person name="Sanz L."/>
            <person name="Hyder A.S."/>
            <person name="Ribeiro J.M."/>
            <person name="Arntzen J.W."/>
            <person name="van den Thillart G.E."/>
            <person name="Boetzer M."/>
            <person name="Pirovano W."/>
            <person name="Dirks R.P."/>
            <person name="Spaink H.P."/>
            <person name="Duboule D."/>
            <person name="McGlinn E."/>
            <person name="Kini R.M."/>
            <person name="Richardson M.K."/>
        </authorList>
    </citation>
    <scope>NUCLEOTIDE SEQUENCE</scope>
    <source>
        <tissue evidence="1">Blood</tissue>
    </source>
</reference>
<organism evidence="1 2">
    <name type="scientific">Ophiophagus hannah</name>
    <name type="common">King cobra</name>
    <name type="synonym">Naja hannah</name>
    <dbReference type="NCBI Taxonomy" id="8665"/>
    <lineage>
        <taxon>Eukaryota</taxon>
        <taxon>Metazoa</taxon>
        <taxon>Chordata</taxon>
        <taxon>Craniata</taxon>
        <taxon>Vertebrata</taxon>
        <taxon>Euteleostomi</taxon>
        <taxon>Lepidosauria</taxon>
        <taxon>Squamata</taxon>
        <taxon>Bifurcata</taxon>
        <taxon>Unidentata</taxon>
        <taxon>Episquamata</taxon>
        <taxon>Toxicofera</taxon>
        <taxon>Serpentes</taxon>
        <taxon>Colubroidea</taxon>
        <taxon>Elapidae</taxon>
        <taxon>Elapinae</taxon>
        <taxon>Ophiophagus</taxon>
    </lineage>
</organism>
<protein>
    <submittedName>
        <fullName evidence="1">Uncharacterized protein</fullName>
    </submittedName>
</protein>
<evidence type="ECO:0000313" key="2">
    <source>
        <dbReference type="Proteomes" id="UP000018936"/>
    </source>
</evidence>
<keyword evidence="2" id="KW-1185">Reference proteome</keyword>
<dbReference type="Proteomes" id="UP000018936">
    <property type="component" value="Unassembled WGS sequence"/>
</dbReference>